<dbReference type="Proteomes" id="UP000194350">
    <property type="component" value="Unassembled WGS sequence"/>
</dbReference>
<gene>
    <name evidence="2" type="ORF">Xvie_01867</name>
</gene>
<dbReference type="AlphaFoldDB" id="A0A1Y2SF18"/>
<evidence type="ECO:0000313" key="3">
    <source>
        <dbReference type="Proteomes" id="UP000194350"/>
    </source>
</evidence>
<organism evidence="2 3">
    <name type="scientific">Xenorhabdus vietnamensis</name>
    <dbReference type="NCBI Taxonomy" id="351656"/>
    <lineage>
        <taxon>Bacteria</taxon>
        <taxon>Pseudomonadati</taxon>
        <taxon>Pseudomonadota</taxon>
        <taxon>Gammaproteobacteria</taxon>
        <taxon>Enterobacterales</taxon>
        <taxon>Morganellaceae</taxon>
        <taxon>Xenorhabdus</taxon>
    </lineage>
</organism>
<sequence>MDFNDGSVKWKKGIMALCIALVLSACDNKKEELSQPVGSISSTETTHSSSPTGKVEQFTKEAKNEPVQDPEQIISEKMQTYIQCYNLLDEPIHKSLFRYSSWLDDLEKGPTGKESIVYGLYSVKQTNVSDCQEKIQKVAVMTPALKPIDDIAVGYVNLSAKVVSEINVLERYYEQEDYKDDAFAKGKEKHLKLLSAYTAFAPISEEYSEAIEQMNDVRQLLVLQQMEKEGELTLEYYSLAIIFEAKKIKQMVEAENFDAAKVLAMVAALQNKAESTLPLIEELKKSGDLSYIGYESFLRQVDAYAKAAKERIRRVRDKVPYTSGEKMNLGGMGEWMVNGSPGKLLKAYNSLIDEFNRM</sequence>
<feature type="region of interest" description="Disordered" evidence="1">
    <location>
        <begin position="34"/>
        <end position="67"/>
    </location>
</feature>
<protein>
    <recommendedName>
        <fullName evidence="4">Lipoprotein</fullName>
    </recommendedName>
</protein>
<proteinExistence type="predicted"/>
<evidence type="ECO:0000313" key="2">
    <source>
        <dbReference type="EMBL" id="OTA16413.1"/>
    </source>
</evidence>
<dbReference type="RefSeq" id="WP_167376253.1">
    <property type="nucleotide sequence ID" value="NZ_CAWNGD010000128.1"/>
</dbReference>
<keyword evidence="3" id="KW-1185">Reference proteome</keyword>
<evidence type="ECO:0000256" key="1">
    <source>
        <dbReference type="SAM" id="MobiDB-lite"/>
    </source>
</evidence>
<comment type="caution">
    <text evidence="2">The sequence shown here is derived from an EMBL/GenBank/DDBJ whole genome shotgun (WGS) entry which is preliminary data.</text>
</comment>
<dbReference type="EMBL" id="MUBJ01000008">
    <property type="protein sequence ID" value="OTA16413.1"/>
    <property type="molecule type" value="Genomic_DNA"/>
</dbReference>
<reference evidence="2 3" key="1">
    <citation type="submission" date="2016-10" db="EMBL/GenBank/DDBJ databases">
        <title>Systematic genetic and metabolomic analysis of Xenorhabdus and Photorhabdus spp., highlights the requirements for a dual symbiotic and pathogenic life style.</title>
        <authorList>
            <person name="Tobias N.J."/>
            <person name="Wolff H."/>
            <person name="Djahanschiri B."/>
            <person name="Pidot S.J."/>
            <person name="Stinear T.P."/>
            <person name="Ebersberger I."/>
            <person name="Bode H.B."/>
        </authorList>
    </citation>
    <scope>NUCLEOTIDE SEQUENCE [LARGE SCALE GENOMIC DNA]</scope>
    <source>
        <strain evidence="2 3">DSM 22392</strain>
    </source>
</reference>
<accession>A0A1Y2SF18</accession>
<name>A0A1Y2SF18_9GAMM</name>
<dbReference type="InterPro" id="IPR024291">
    <property type="entry name" value="DUF3829"/>
</dbReference>
<evidence type="ECO:0008006" key="4">
    <source>
        <dbReference type="Google" id="ProtNLM"/>
    </source>
</evidence>
<dbReference type="Pfam" id="PF12889">
    <property type="entry name" value="DUF3829"/>
    <property type="match status" value="1"/>
</dbReference>
<feature type="compositionally biased region" description="Basic and acidic residues" evidence="1">
    <location>
        <begin position="57"/>
        <end position="66"/>
    </location>
</feature>
<feature type="compositionally biased region" description="Low complexity" evidence="1">
    <location>
        <begin position="39"/>
        <end position="52"/>
    </location>
</feature>